<evidence type="ECO:0000313" key="2">
    <source>
        <dbReference type="EMBL" id="KMZ69400.1"/>
    </source>
</evidence>
<comment type="caution">
    <text evidence="2">The sequence shown here is derived from an EMBL/GenBank/DDBJ whole genome shotgun (WGS) entry which is preliminary data.</text>
</comment>
<gene>
    <name evidence="2" type="ORF">ZOSMA_215G00350</name>
</gene>
<evidence type="ECO:0000313" key="3">
    <source>
        <dbReference type="Proteomes" id="UP000036987"/>
    </source>
</evidence>
<keyword evidence="3" id="KW-1185">Reference proteome</keyword>
<reference evidence="3" key="1">
    <citation type="journal article" date="2016" name="Nature">
        <title>The genome of the seagrass Zostera marina reveals angiosperm adaptation to the sea.</title>
        <authorList>
            <person name="Olsen J.L."/>
            <person name="Rouze P."/>
            <person name="Verhelst B."/>
            <person name="Lin Y.-C."/>
            <person name="Bayer T."/>
            <person name="Collen J."/>
            <person name="Dattolo E."/>
            <person name="De Paoli E."/>
            <person name="Dittami S."/>
            <person name="Maumus F."/>
            <person name="Michel G."/>
            <person name="Kersting A."/>
            <person name="Lauritano C."/>
            <person name="Lohaus R."/>
            <person name="Toepel M."/>
            <person name="Tonon T."/>
            <person name="Vanneste K."/>
            <person name="Amirebrahimi M."/>
            <person name="Brakel J."/>
            <person name="Bostroem C."/>
            <person name="Chovatia M."/>
            <person name="Grimwood J."/>
            <person name="Jenkins J.W."/>
            <person name="Jueterbock A."/>
            <person name="Mraz A."/>
            <person name="Stam W.T."/>
            <person name="Tice H."/>
            <person name="Bornberg-Bauer E."/>
            <person name="Green P.J."/>
            <person name="Pearson G.A."/>
            <person name="Procaccini G."/>
            <person name="Duarte C.M."/>
            <person name="Schmutz J."/>
            <person name="Reusch T.B.H."/>
            <person name="Van de Peer Y."/>
        </authorList>
    </citation>
    <scope>NUCLEOTIDE SEQUENCE [LARGE SCALE GENOMIC DNA]</scope>
    <source>
        <strain evidence="3">cv. Finnish</strain>
    </source>
</reference>
<protein>
    <submittedName>
        <fullName evidence="2">Uncharacterized protein</fullName>
    </submittedName>
</protein>
<organism evidence="2 3">
    <name type="scientific">Zostera marina</name>
    <name type="common">Eelgrass</name>
    <dbReference type="NCBI Taxonomy" id="29655"/>
    <lineage>
        <taxon>Eukaryota</taxon>
        <taxon>Viridiplantae</taxon>
        <taxon>Streptophyta</taxon>
        <taxon>Embryophyta</taxon>
        <taxon>Tracheophyta</taxon>
        <taxon>Spermatophyta</taxon>
        <taxon>Magnoliopsida</taxon>
        <taxon>Liliopsida</taxon>
        <taxon>Zosteraceae</taxon>
        <taxon>Zostera</taxon>
    </lineage>
</organism>
<dbReference type="EMBL" id="LFYR01000773">
    <property type="protein sequence ID" value="KMZ69400.1"/>
    <property type="molecule type" value="Genomic_DNA"/>
</dbReference>
<evidence type="ECO:0000256" key="1">
    <source>
        <dbReference type="SAM" id="MobiDB-lite"/>
    </source>
</evidence>
<proteinExistence type="predicted"/>
<dbReference type="PANTHER" id="PTHR33401">
    <property type="entry name" value="LIGHT-HARVESTING COMPLEX-LIKE PROTEIN OHP2, CHLOROPLASTIC"/>
    <property type="match status" value="1"/>
</dbReference>
<dbReference type="PANTHER" id="PTHR33401:SF2">
    <property type="entry name" value="OS03G0138400 PROTEIN"/>
    <property type="match status" value="1"/>
</dbReference>
<feature type="region of interest" description="Disordered" evidence="1">
    <location>
        <begin position="1"/>
        <end position="27"/>
    </location>
</feature>
<dbReference type="AlphaFoldDB" id="A0A0K9PMD1"/>
<name>A0A0K9PMD1_ZOSMR</name>
<dbReference type="Proteomes" id="UP000036987">
    <property type="component" value="Unassembled WGS sequence"/>
</dbReference>
<accession>A0A0K9PMD1</accession>
<sequence length="90" mass="10139">MGGSFRKMGKGDELLLSPSTSMTGGDLKSVSKVVRSYDEVRGKRQVNFNRKVQWNDDKGNRLVEVFEFEPSESSDSEDDDFFDSCICSVM</sequence>